<dbReference type="PANTHER" id="PTHR12189">
    <property type="entry name" value="MRNA GUANINE-7- METHYLTRANSFERASE"/>
    <property type="match status" value="1"/>
</dbReference>
<keyword evidence="6" id="KW-0507">mRNA processing</keyword>
<gene>
    <name evidence="9" type="ORF">FPE_LOCUS20461</name>
</gene>
<evidence type="ECO:0000256" key="3">
    <source>
        <dbReference type="ARBA" id="ARBA00022679"/>
    </source>
</evidence>
<dbReference type="Proteomes" id="UP000834106">
    <property type="component" value="Chromosome 12"/>
</dbReference>
<feature type="domain" description="MRNA cap 0 methyltransferase" evidence="8">
    <location>
        <begin position="11"/>
        <end position="339"/>
    </location>
</feature>
<dbReference type="AlphaFoldDB" id="A0AAD1ZRT2"/>
<evidence type="ECO:0000256" key="6">
    <source>
        <dbReference type="ARBA" id="ARBA00023042"/>
    </source>
</evidence>
<dbReference type="InterPro" id="IPR039753">
    <property type="entry name" value="RG7MT1"/>
</dbReference>
<keyword evidence="6" id="KW-0506">mRNA capping</keyword>
<dbReference type="Pfam" id="PF03291">
    <property type="entry name" value="mRNA_G-N7_MeTrfase"/>
    <property type="match status" value="1"/>
</dbReference>
<dbReference type="PANTHER" id="PTHR12189:SF3">
    <property type="entry name" value="MRNA (GUANINE-N(7))-METHYLTRANSFERASE"/>
    <property type="match status" value="1"/>
</dbReference>
<keyword evidence="5" id="KW-0694">RNA-binding</keyword>
<dbReference type="GO" id="GO:0005634">
    <property type="term" value="C:nucleus"/>
    <property type="evidence" value="ECO:0007669"/>
    <property type="project" value="TreeGrafter"/>
</dbReference>
<evidence type="ECO:0000259" key="8">
    <source>
        <dbReference type="PROSITE" id="PS51562"/>
    </source>
</evidence>
<accession>A0AAD1ZRT2</accession>
<evidence type="ECO:0000256" key="7">
    <source>
        <dbReference type="ARBA" id="ARBA00044712"/>
    </source>
</evidence>
<name>A0AAD1ZRT2_9LAMI</name>
<keyword evidence="2" id="KW-0489">Methyltransferase</keyword>
<evidence type="ECO:0000256" key="5">
    <source>
        <dbReference type="ARBA" id="ARBA00022884"/>
    </source>
</evidence>
<dbReference type="InterPro" id="IPR004971">
    <property type="entry name" value="mRNA_G-N7_MeTrfase_dom"/>
</dbReference>
<dbReference type="EC" id="2.1.1.56" evidence="1"/>
<comment type="catalytic activity">
    <reaction evidence="7">
        <text>a 5'-end (5'-triphosphoguanosine)-ribonucleoside in mRNA + S-adenosyl-L-methionine = a 5'-end (N(7)-methyl 5'-triphosphoguanosine)-ribonucleoside in mRNA + S-adenosyl-L-homocysteine</text>
        <dbReference type="Rhea" id="RHEA:67008"/>
        <dbReference type="Rhea" id="RHEA-COMP:17166"/>
        <dbReference type="Rhea" id="RHEA-COMP:17167"/>
        <dbReference type="ChEBI" id="CHEBI:57856"/>
        <dbReference type="ChEBI" id="CHEBI:59789"/>
        <dbReference type="ChEBI" id="CHEBI:156461"/>
        <dbReference type="ChEBI" id="CHEBI:167617"/>
        <dbReference type="EC" id="2.1.1.56"/>
    </reaction>
</comment>
<evidence type="ECO:0000313" key="10">
    <source>
        <dbReference type="Proteomes" id="UP000834106"/>
    </source>
</evidence>
<keyword evidence="4" id="KW-0949">S-adenosyl-L-methionine</keyword>
<evidence type="ECO:0000256" key="4">
    <source>
        <dbReference type="ARBA" id="ARBA00022691"/>
    </source>
</evidence>
<sequence length="407" mass="46121">MMPNSFPAHRPTESIYRQLVEFAKTVLVRIFVPPYATVCDLYCGRVPDEEKWDEAQIGHYIGIDVATTGLNEVKEAWESQRKAYTSEFFELDPCIEDMEPHLKDREDKADIAFCMHHLPLCFESEEKVRKLLYNVSLLLKPGGYFIGITPDSSTIWNKYQKNVEAYHNKSSGMKPNIVPNCIRSEGYMITFEVEEEKFPFFGKKYQLKFAGDISAETHCLVHFPSLLSMFGSPKLVSVLPKCHILAQGIASFKLDTITASCVPLGSVMQRCFHQIRLARDAGLEYMEITNLTEFYDDNRAQFAGMLMDAGPNLVDPRGRLLPRSYDVLGLYTTFIFQKPDPDIAPPLSTPVLEDGSYNHDEANWQGTDWREDEKNGKTDSAFSLGKITEQKGILGPGPAELRFPEAL</sequence>
<keyword evidence="3" id="KW-0808">Transferase</keyword>
<keyword evidence="10" id="KW-1185">Reference proteome</keyword>
<dbReference type="GO" id="GO:0003723">
    <property type="term" value="F:RNA binding"/>
    <property type="evidence" value="ECO:0007669"/>
    <property type="project" value="UniProtKB-KW"/>
</dbReference>
<dbReference type="EMBL" id="OU503047">
    <property type="protein sequence ID" value="CAI9773031.1"/>
    <property type="molecule type" value="Genomic_DNA"/>
</dbReference>
<dbReference type="PROSITE" id="PS51562">
    <property type="entry name" value="RNA_CAP0_MT"/>
    <property type="match status" value="1"/>
</dbReference>
<protein>
    <recommendedName>
        <fullName evidence="1">mRNA (guanine-N(7))-methyltransferase</fullName>
        <ecNumber evidence="1">2.1.1.56</ecNumber>
    </recommendedName>
</protein>
<dbReference type="GO" id="GO:0004482">
    <property type="term" value="F:mRNA 5'-cap (guanine-N7-)-methyltransferase activity"/>
    <property type="evidence" value="ECO:0007669"/>
    <property type="project" value="UniProtKB-EC"/>
</dbReference>
<evidence type="ECO:0000256" key="2">
    <source>
        <dbReference type="ARBA" id="ARBA00022603"/>
    </source>
</evidence>
<evidence type="ECO:0000256" key="1">
    <source>
        <dbReference type="ARBA" id="ARBA00011926"/>
    </source>
</evidence>
<dbReference type="InterPro" id="IPR029063">
    <property type="entry name" value="SAM-dependent_MTases_sf"/>
</dbReference>
<evidence type="ECO:0000313" key="9">
    <source>
        <dbReference type="EMBL" id="CAI9773031.1"/>
    </source>
</evidence>
<dbReference type="Gene3D" id="3.40.50.150">
    <property type="entry name" value="Vaccinia Virus protein VP39"/>
    <property type="match status" value="1"/>
</dbReference>
<proteinExistence type="predicted"/>
<organism evidence="9 10">
    <name type="scientific">Fraxinus pennsylvanica</name>
    <dbReference type="NCBI Taxonomy" id="56036"/>
    <lineage>
        <taxon>Eukaryota</taxon>
        <taxon>Viridiplantae</taxon>
        <taxon>Streptophyta</taxon>
        <taxon>Embryophyta</taxon>
        <taxon>Tracheophyta</taxon>
        <taxon>Spermatophyta</taxon>
        <taxon>Magnoliopsida</taxon>
        <taxon>eudicotyledons</taxon>
        <taxon>Gunneridae</taxon>
        <taxon>Pentapetalae</taxon>
        <taxon>asterids</taxon>
        <taxon>lamiids</taxon>
        <taxon>Lamiales</taxon>
        <taxon>Oleaceae</taxon>
        <taxon>Oleeae</taxon>
        <taxon>Fraxinus</taxon>
    </lineage>
</organism>
<reference evidence="9" key="1">
    <citation type="submission" date="2023-05" db="EMBL/GenBank/DDBJ databases">
        <authorList>
            <person name="Huff M."/>
        </authorList>
    </citation>
    <scope>NUCLEOTIDE SEQUENCE</scope>
</reference>
<dbReference type="SUPFAM" id="SSF53335">
    <property type="entry name" value="S-adenosyl-L-methionine-dependent methyltransferases"/>
    <property type="match status" value="1"/>
</dbReference>